<organism evidence="4 5">
    <name type="scientific">Marchantia polymorpha subsp. ruderalis</name>
    <dbReference type="NCBI Taxonomy" id="1480154"/>
    <lineage>
        <taxon>Eukaryota</taxon>
        <taxon>Viridiplantae</taxon>
        <taxon>Streptophyta</taxon>
        <taxon>Embryophyta</taxon>
        <taxon>Marchantiophyta</taxon>
        <taxon>Marchantiopsida</taxon>
        <taxon>Marchantiidae</taxon>
        <taxon>Marchantiales</taxon>
        <taxon>Marchantiaceae</taxon>
        <taxon>Marchantia</taxon>
    </lineage>
</organism>
<comment type="caution">
    <text evidence="4">The sequence shown here is derived from an EMBL/GenBank/DDBJ whole genome shotgun (WGS) entry which is preliminary data.</text>
</comment>
<dbReference type="GO" id="GO:0080042">
    <property type="term" value="F:ADP-glucose pyrophosphohydrolase activity"/>
    <property type="evidence" value="ECO:0007669"/>
    <property type="project" value="TreeGrafter"/>
</dbReference>
<dbReference type="Pfam" id="PF00293">
    <property type="entry name" value="NUDIX"/>
    <property type="match status" value="1"/>
</dbReference>
<dbReference type="GO" id="GO:0080041">
    <property type="term" value="F:ADP-ribose pyrophosphohydrolase activity"/>
    <property type="evidence" value="ECO:0007669"/>
    <property type="project" value="TreeGrafter"/>
</dbReference>
<dbReference type="SUPFAM" id="SSF55811">
    <property type="entry name" value="Nudix"/>
    <property type="match status" value="1"/>
</dbReference>
<dbReference type="CDD" id="cd03424">
    <property type="entry name" value="NUDIX_ADPRase_Nudt5_UGPPase_Nudt14"/>
    <property type="match status" value="1"/>
</dbReference>
<dbReference type="AlphaFoldDB" id="A0A176VDZ5"/>
<dbReference type="GO" id="GO:0006753">
    <property type="term" value="P:nucleoside phosphate metabolic process"/>
    <property type="evidence" value="ECO:0007669"/>
    <property type="project" value="TreeGrafter"/>
</dbReference>
<dbReference type="GO" id="GO:0019693">
    <property type="term" value="P:ribose phosphate metabolic process"/>
    <property type="evidence" value="ECO:0007669"/>
    <property type="project" value="TreeGrafter"/>
</dbReference>
<dbReference type="PROSITE" id="PS51462">
    <property type="entry name" value="NUDIX"/>
    <property type="match status" value="1"/>
</dbReference>
<dbReference type="EMBL" id="LVLJ01004011">
    <property type="protein sequence ID" value="OAE18753.1"/>
    <property type="molecule type" value="Genomic_DNA"/>
</dbReference>
<feature type="domain" description="Nudix hydrolase" evidence="3">
    <location>
        <begin position="106"/>
        <end position="259"/>
    </location>
</feature>
<dbReference type="InterPro" id="IPR000086">
    <property type="entry name" value="NUDIX_hydrolase_dom"/>
</dbReference>
<dbReference type="PANTHER" id="PTHR11839">
    <property type="entry name" value="UDP/ADP-SUGAR PYROPHOSPHATASE"/>
    <property type="match status" value="1"/>
</dbReference>
<dbReference type="PANTHER" id="PTHR11839:SF18">
    <property type="entry name" value="NUDIX HYDROLASE DOMAIN-CONTAINING PROTEIN"/>
    <property type="match status" value="1"/>
</dbReference>
<evidence type="ECO:0000256" key="2">
    <source>
        <dbReference type="ARBA" id="ARBA00022801"/>
    </source>
</evidence>
<dbReference type="InterPro" id="IPR015797">
    <property type="entry name" value="NUDIX_hydrolase-like_dom_sf"/>
</dbReference>
<dbReference type="Gene3D" id="3.90.79.10">
    <property type="entry name" value="Nucleoside Triphosphate Pyrophosphohydrolase"/>
    <property type="match status" value="1"/>
</dbReference>
<proteinExistence type="predicted"/>
<comment type="cofactor">
    <cofactor evidence="1">
        <name>Mg(2+)</name>
        <dbReference type="ChEBI" id="CHEBI:18420"/>
    </cofactor>
</comment>
<sequence>MASLEDAEPPAIQIGGAAVPIRGADGVTESHIRQAMNSHVFKQWVKYMTGQNGILTLGGSGGARCSLKQVVIQSVDMFGSRVGFVKFKAEVIDEKSGAKLPGIVFGRGGAVGILMLLECEGEKYAVLTEQARVPVGRTLMELPAGMLDSEDGDFVGTAAREIEEETGIQVKTSDLVDLTALLDESTGRKMFPSPGGSDEDITLFLYRGYVDRKVVTSLQGQETGLRDHGELIKVHVVPYSSLWRATADSKALAAIALYEMASREGLLPPAPNAPELSSL</sequence>
<dbReference type="Proteomes" id="UP000077202">
    <property type="component" value="Unassembled WGS sequence"/>
</dbReference>
<evidence type="ECO:0000313" key="4">
    <source>
        <dbReference type="EMBL" id="OAE18753.1"/>
    </source>
</evidence>
<evidence type="ECO:0000256" key="1">
    <source>
        <dbReference type="ARBA" id="ARBA00001946"/>
    </source>
</evidence>
<evidence type="ECO:0000313" key="5">
    <source>
        <dbReference type="Proteomes" id="UP000077202"/>
    </source>
</evidence>
<gene>
    <name evidence="4" type="ORF">AXG93_2396s1040</name>
</gene>
<evidence type="ECO:0000259" key="3">
    <source>
        <dbReference type="PROSITE" id="PS51462"/>
    </source>
</evidence>
<protein>
    <recommendedName>
        <fullName evidence="3">Nudix hydrolase domain-containing protein</fullName>
    </recommendedName>
</protein>
<keyword evidence="5" id="KW-1185">Reference proteome</keyword>
<name>A0A176VDZ5_MARPO</name>
<keyword evidence="2" id="KW-0378">Hydrolase</keyword>
<accession>A0A176VDZ5</accession>
<reference evidence="4" key="1">
    <citation type="submission" date="2016-03" db="EMBL/GenBank/DDBJ databases">
        <title>Mechanisms controlling the formation of the plant cell surface in tip-growing cells are functionally conserved among land plants.</title>
        <authorList>
            <person name="Honkanen S."/>
            <person name="Jones V.A."/>
            <person name="Morieri G."/>
            <person name="Champion C."/>
            <person name="Hetherington A.J."/>
            <person name="Kelly S."/>
            <person name="Saint-Marcoux D."/>
            <person name="Proust H."/>
            <person name="Prescott H."/>
            <person name="Dolan L."/>
        </authorList>
    </citation>
    <scope>NUCLEOTIDE SEQUENCE [LARGE SCALE GENOMIC DNA]</scope>
    <source>
        <tissue evidence="4">Whole gametophyte</tissue>
    </source>
</reference>
<dbReference type="FunFam" id="3.90.79.10:FF:000050">
    <property type="entry name" value="Nudix hydrolase 14 chloroplastic"/>
    <property type="match status" value="1"/>
</dbReference>